<name>A0ABY7FND6_MYAAR</name>
<dbReference type="Proteomes" id="UP001164746">
    <property type="component" value="Chromosome 12"/>
</dbReference>
<proteinExistence type="predicted"/>
<evidence type="ECO:0000313" key="1">
    <source>
        <dbReference type="EMBL" id="WAR20726.1"/>
    </source>
</evidence>
<accession>A0ABY7FND6</accession>
<dbReference type="PANTHER" id="PTHR46601">
    <property type="entry name" value="ULP_PROTEASE DOMAIN-CONTAINING PROTEIN"/>
    <property type="match status" value="1"/>
</dbReference>
<organism evidence="1 2">
    <name type="scientific">Mya arenaria</name>
    <name type="common">Soft-shell clam</name>
    <dbReference type="NCBI Taxonomy" id="6604"/>
    <lineage>
        <taxon>Eukaryota</taxon>
        <taxon>Metazoa</taxon>
        <taxon>Spiralia</taxon>
        <taxon>Lophotrochozoa</taxon>
        <taxon>Mollusca</taxon>
        <taxon>Bivalvia</taxon>
        <taxon>Autobranchia</taxon>
        <taxon>Heteroconchia</taxon>
        <taxon>Euheterodonta</taxon>
        <taxon>Imparidentia</taxon>
        <taxon>Neoheterodontei</taxon>
        <taxon>Myida</taxon>
        <taxon>Myoidea</taxon>
        <taxon>Myidae</taxon>
        <taxon>Mya</taxon>
    </lineage>
</organism>
<keyword evidence="2" id="KW-1185">Reference proteome</keyword>
<protein>
    <submittedName>
        <fullName evidence="1">Uncharacterized protein</fullName>
    </submittedName>
</protein>
<dbReference type="EMBL" id="CP111023">
    <property type="protein sequence ID" value="WAR20726.1"/>
    <property type="molecule type" value="Genomic_DNA"/>
</dbReference>
<sequence>MYRECCHCKNKRLETNEDEDRKQVWVYFWQNRHEQRIIKDKTQNVQVTVKEKVHCTLSVLVDEMNEVLKSKYCRHVYNITHQHKQLNNLKDTLTDTECIVHIDFSENYACKMSIEVQGMHFGASRNQASLHTGVLYLKGRQPTSFCSIFNNTRHDPASIGAHLHPILQEIKILTQLNESAIAVKLFYITSDVITKIDEELSNVATIPVKGTMLIHQVICSSKSECIYVRDLSCFCNASKLCKCVIFRKVVLVKSNSNGQGVILGSAISSNSAIGGSSTSCIRTESADHTSTNDYEFSVEAVKKWVVGEYDGLPYPGIVQNVDHESVEVKVMHSIGKNRYCWPARDDIFKYDFHDVVTEFEGMESVTGRHMQLPFNVWDKVCKKLDL</sequence>
<evidence type="ECO:0000313" key="2">
    <source>
        <dbReference type="Proteomes" id="UP001164746"/>
    </source>
</evidence>
<reference evidence="1" key="1">
    <citation type="submission" date="2022-11" db="EMBL/GenBank/DDBJ databases">
        <title>Centuries of genome instability and evolution in soft-shell clam transmissible cancer (bioRxiv).</title>
        <authorList>
            <person name="Hart S.F.M."/>
            <person name="Yonemitsu M.A."/>
            <person name="Giersch R.M."/>
            <person name="Beal B.F."/>
            <person name="Arriagada G."/>
            <person name="Davis B.W."/>
            <person name="Ostrander E.A."/>
            <person name="Goff S.P."/>
            <person name="Metzger M.J."/>
        </authorList>
    </citation>
    <scope>NUCLEOTIDE SEQUENCE</scope>
    <source>
        <strain evidence="1">MELC-2E11</strain>
        <tissue evidence="1">Siphon/mantle</tissue>
    </source>
</reference>
<dbReference type="PANTHER" id="PTHR46601:SF1">
    <property type="entry name" value="ADF-H DOMAIN-CONTAINING PROTEIN"/>
    <property type="match status" value="1"/>
</dbReference>
<gene>
    <name evidence="1" type="ORF">MAR_014700</name>
</gene>